<dbReference type="Proteomes" id="UP000800092">
    <property type="component" value="Unassembled WGS sequence"/>
</dbReference>
<feature type="transmembrane region" description="Helical" evidence="1">
    <location>
        <begin position="29"/>
        <end position="48"/>
    </location>
</feature>
<accession>A0A6A6GUB4</accession>
<sequence length="97" mass="10749">MSCRASACDCYPNYREVVGSSPIWPDGPFFYFPLLIVEVISGIKIGSVNEAIRDKRNIGSKSRSSVFLFYNYSSGVRSILFCSILVSAAILVSLRRS</sequence>
<keyword evidence="1" id="KW-0812">Transmembrane</keyword>
<gene>
    <name evidence="2" type="ORF">EV356DRAFT_34976</name>
</gene>
<evidence type="ECO:0000313" key="2">
    <source>
        <dbReference type="EMBL" id="KAF2228883.1"/>
    </source>
</evidence>
<proteinExistence type="predicted"/>
<dbReference type="AlphaFoldDB" id="A0A6A6GUB4"/>
<evidence type="ECO:0000313" key="3">
    <source>
        <dbReference type="Proteomes" id="UP000800092"/>
    </source>
</evidence>
<keyword evidence="1" id="KW-1133">Transmembrane helix</keyword>
<dbReference type="EMBL" id="ML991885">
    <property type="protein sequence ID" value="KAF2228883.1"/>
    <property type="molecule type" value="Genomic_DNA"/>
</dbReference>
<evidence type="ECO:0000256" key="1">
    <source>
        <dbReference type="SAM" id="Phobius"/>
    </source>
</evidence>
<protein>
    <submittedName>
        <fullName evidence="2">Uncharacterized protein</fullName>
    </submittedName>
</protein>
<feature type="transmembrane region" description="Helical" evidence="1">
    <location>
        <begin position="69"/>
        <end position="94"/>
    </location>
</feature>
<organism evidence="2 3">
    <name type="scientific">Viridothelium virens</name>
    <name type="common">Speckled blister lichen</name>
    <name type="synonym">Trypethelium virens</name>
    <dbReference type="NCBI Taxonomy" id="1048519"/>
    <lineage>
        <taxon>Eukaryota</taxon>
        <taxon>Fungi</taxon>
        <taxon>Dikarya</taxon>
        <taxon>Ascomycota</taxon>
        <taxon>Pezizomycotina</taxon>
        <taxon>Dothideomycetes</taxon>
        <taxon>Dothideomycetes incertae sedis</taxon>
        <taxon>Trypetheliales</taxon>
        <taxon>Trypetheliaceae</taxon>
        <taxon>Viridothelium</taxon>
    </lineage>
</organism>
<keyword evidence="1" id="KW-0472">Membrane</keyword>
<reference evidence="2" key="1">
    <citation type="journal article" date="2020" name="Stud. Mycol.">
        <title>101 Dothideomycetes genomes: a test case for predicting lifestyles and emergence of pathogens.</title>
        <authorList>
            <person name="Haridas S."/>
            <person name="Albert R."/>
            <person name="Binder M."/>
            <person name="Bloem J."/>
            <person name="Labutti K."/>
            <person name="Salamov A."/>
            <person name="Andreopoulos B."/>
            <person name="Baker S."/>
            <person name="Barry K."/>
            <person name="Bills G."/>
            <person name="Bluhm B."/>
            <person name="Cannon C."/>
            <person name="Castanera R."/>
            <person name="Culley D."/>
            <person name="Daum C."/>
            <person name="Ezra D."/>
            <person name="Gonzalez J."/>
            <person name="Henrissat B."/>
            <person name="Kuo A."/>
            <person name="Liang C."/>
            <person name="Lipzen A."/>
            <person name="Lutzoni F."/>
            <person name="Magnuson J."/>
            <person name="Mondo S."/>
            <person name="Nolan M."/>
            <person name="Ohm R."/>
            <person name="Pangilinan J."/>
            <person name="Park H.-J."/>
            <person name="Ramirez L."/>
            <person name="Alfaro M."/>
            <person name="Sun H."/>
            <person name="Tritt A."/>
            <person name="Yoshinaga Y."/>
            <person name="Zwiers L.-H."/>
            <person name="Turgeon B."/>
            <person name="Goodwin S."/>
            <person name="Spatafora J."/>
            <person name="Crous P."/>
            <person name="Grigoriev I."/>
        </authorList>
    </citation>
    <scope>NUCLEOTIDE SEQUENCE</scope>
    <source>
        <strain evidence="2">Tuck. ex Michener</strain>
    </source>
</reference>
<keyword evidence="3" id="KW-1185">Reference proteome</keyword>
<name>A0A6A6GUB4_VIRVR</name>